<comment type="pathway">
    <text evidence="2">Amino-acid biosynthesis; L-lysine biosynthesis via DAP pathway; (S)-tetrahydrodipicolinate from L-aspartate: step 3/4.</text>
</comment>
<dbReference type="EMBL" id="CABQ01000014">
    <property type="protein sequence ID" value="CBI06729.1"/>
    <property type="molecule type" value="Genomic_DNA"/>
</dbReference>
<dbReference type="NCBIfam" id="TIGR00674">
    <property type="entry name" value="dapA"/>
    <property type="match status" value="1"/>
</dbReference>
<dbReference type="Gene3D" id="3.20.20.70">
    <property type="entry name" value="Aldolase class I"/>
    <property type="match status" value="1"/>
</dbReference>
<sequence>MMETSSRMETQGCGTALVTPFKPDGRVDQSALYALVNWQVDSGIDFLMVCGSTGEAATLDEEEWLDVVRIVVEVAAGRVPVWAGCTHNSTRTLLRRAEKVARIRGLDAVMSATPYYNRPTQEGLFQHFLALAERIQPLPIVLYNVPGRTGVNLEPETVFRLAEAASNIRAVKEAGGKLAQVAALVHGAPQGFKIFSGDDNLALASIGAGAHGLASVASNLIPRELTRMVHAALANDWTTARDLDRKFARLFDANFWESNPGPVKTILSLMGRCSPTLRLPLVEPARATHLRLERLAGELGLLRDAPLPEGDLRMF</sequence>
<keyword evidence="7" id="KW-0457">Lysine biosynthesis</keyword>
<keyword evidence="5" id="KW-0028">Amino-acid biosynthesis</keyword>
<evidence type="ECO:0000256" key="6">
    <source>
        <dbReference type="ARBA" id="ARBA00022915"/>
    </source>
</evidence>
<dbReference type="CDD" id="cd00950">
    <property type="entry name" value="DHDPS"/>
    <property type="match status" value="1"/>
</dbReference>
<dbReference type="SMART" id="SM01130">
    <property type="entry name" value="DHDPS"/>
    <property type="match status" value="1"/>
</dbReference>
<name>E6QHL5_9ZZZZ</name>
<dbReference type="InterPro" id="IPR013785">
    <property type="entry name" value="Aldolase_TIM"/>
</dbReference>
<dbReference type="EC" id="4.3.3.7" evidence="3"/>
<reference evidence="11" key="1">
    <citation type="submission" date="2009-10" db="EMBL/GenBank/DDBJ databases">
        <title>Diversity of trophic interactions inside an arsenic-rich microbial ecosystem.</title>
        <authorList>
            <person name="Bertin P.N."/>
            <person name="Heinrich-Salmeron A."/>
            <person name="Pelletier E."/>
            <person name="Goulhen-Chollet F."/>
            <person name="Arsene-Ploetze F."/>
            <person name="Gallien S."/>
            <person name="Calteau A."/>
            <person name="Vallenet D."/>
            <person name="Casiot C."/>
            <person name="Chane-Woon-Ming B."/>
            <person name="Giloteaux L."/>
            <person name="Barakat M."/>
            <person name="Bonnefoy V."/>
            <person name="Bruneel O."/>
            <person name="Chandler M."/>
            <person name="Cleiss J."/>
            <person name="Duran R."/>
            <person name="Elbaz-Poulichet F."/>
            <person name="Fonknechten N."/>
            <person name="Lauga B."/>
            <person name="Mornico D."/>
            <person name="Ortet P."/>
            <person name="Schaeffer C."/>
            <person name="Siguier P."/>
            <person name="Alexander Thil Smith A."/>
            <person name="Van Dorsselaer A."/>
            <person name="Weissenbach J."/>
            <person name="Medigue C."/>
            <person name="Le Paslier D."/>
        </authorList>
    </citation>
    <scope>NUCLEOTIDE SEQUENCE</scope>
</reference>
<evidence type="ECO:0000256" key="9">
    <source>
        <dbReference type="ARBA" id="ARBA00023270"/>
    </source>
</evidence>
<evidence type="ECO:0000313" key="11">
    <source>
        <dbReference type="EMBL" id="CBI06729.1"/>
    </source>
</evidence>
<keyword evidence="4" id="KW-0963">Cytoplasm</keyword>
<dbReference type="InterPro" id="IPR005263">
    <property type="entry name" value="DapA"/>
</dbReference>
<dbReference type="UniPathway" id="UPA00034">
    <property type="reaction ID" value="UER00017"/>
</dbReference>
<dbReference type="InterPro" id="IPR020625">
    <property type="entry name" value="Schiff_base-form_aldolases_AS"/>
</dbReference>
<keyword evidence="8 11" id="KW-0456">Lyase</keyword>
<organism evidence="11">
    <name type="scientific">mine drainage metagenome</name>
    <dbReference type="NCBI Taxonomy" id="410659"/>
    <lineage>
        <taxon>unclassified sequences</taxon>
        <taxon>metagenomes</taxon>
        <taxon>ecological metagenomes</taxon>
    </lineage>
</organism>
<evidence type="ECO:0000256" key="7">
    <source>
        <dbReference type="ARBA" id="ARBA00023154"/>
    </source>
</evidence>
<dbReference type="Pfam" id="PF00701">
    <property type="entry name" value="DHDPS"/>
    <property type="match status" value="1"/>
</dbReference>
<dbReference type="HAMAP" id="MF_00418">
    <property type="entry name" value="DapA"/>
    <property type="match status" value="1"/>
</dbReference>
<dbReference type="AlphaFoldDB" id="E6QHL5"/>
<accession>E6QHL5</accession>
<evidence type="ECO:0000256" key="5">
    <source>
        <dbReference type="ARBA" id="ARBA00022605"/>
    </source>
</evidence>
<evidence type="ECO:0000256" key="2">
    <source>
        <dbReference type="ARBA" id="ARBA00005120"/>
    </source>
</evidence>
<dbReference type="PRINTS" id="PR00146">
    <property type="entry name" value="DHPICSNTHASE"/>
</dbReference>
<dbReference type="GO" id="GO:0008840">
    <property type="term" value="F:4-hydroxy-tetrahydrodipicolinate synthase activity"/>
    <property type="evidence" value="ECO:0007669"/>
    <property type="project" value="UniProtKB-EC"/>
</dbReference>
<keyword evidence="6" id="KW-0220">Diaminopimelate biosynthesis</keyword>
<protein>
    <recommendedName>
        <fullName evidence="3">4-hydroxy-tetrahydrodipicolinate synthase</fullName>
        <ecNumber evidence="3">4.3.3.7</ecNumber>
    </recommendedName>
</protein>
<dbReference type="PIRSF" id="PIRSF001365">
    <property type="entry name" value="DHDPS"/>
    <property type="match status" value="1"/>
</dbReference>
<dbReference type="GO" id="GO:0009089">
    <property type="term" value="P:lysine biosynthetic process via diaminopimelate"/>
    <property type="evidence" value="ECO:0007669"/>
    <property type="project" value="UniProtKB-UniPathway"/>
</dbReference>
<dbReference type="GO" id="GO:0019877">
    <property type="term" value="P:diaminopimelate biosynthetic process"/>
    <property type="evidence" value="ECO:0007669"/>
    <property type="project" value="UniProtKB-KW"/>
</dbReference>
<dbReference type="SUPFAM" id="SSF51569">
    <property type="entry name" value="Aldolase"/>
    <property type="match status" value="1"/>
</dbReference>
<evidence type="ECO:0000256" key="10">
    <source>
        <dbReference type="ARBA" id="ARBA00047836"/>
    </source>
</evidence>
<gene>
    <name evidence="11" type="primary">dapA</name>
    <name evidence="11" type="ORF">CARN6_2850</name>
</gene>
<dbReference type="PANTHER" id="PTHR12128:SF66">
    <property type="entry name" value="4-HYDROXY-2-OXOGLUTARATE ALDOLASE, MITOCHONDRIAL"/>
    <property type="match status" value="1"/>
</dbReference>
<dbReference type="InterPro" id="IPR002220">
    <property type="entry name" value="DapA-like"/>
</dbReference>
<dbReference type="GO" id="GO:0005829">
    <property type="term" value="C:cytosol"/>
    <property type="evidence" value="ECO:0007669"/>
    <property type="project" value="TreeGrafter"/>
</dbReference>
<evidence type="ECO:0000256" key="1">
    <source>
        <dbReference type="ARBA" id="ARBA00003294"/>
    </source>
</evidence>
<keyword evidence="9" id="KW-0704">Schiff base</keyword>
<comment type="caution">
    <text evidence="11">The sequence shown here is derived from an EMBL/GenBank/DDBJ whole genome shotgun (WGS) entry which is preliminary data.</text>
</comment>
<proteinExistence type="inferred from homology"/>
<dbReference type="PANTHER" id="PTHR12128">
    <property type="entry name" value="DIHYDRODIPICOLINATE SYNTHASE"/>
    <property type="match status" value="1"/>
</dbReference>
<evidence type="ECO:0000256" key="8">
    <source>
        <dbReference type="ARBA" id="ARBA00023239"/>
    </source>
</evidence>
<evidence type="ECO:0000256" key="4">
    <source>
        <dbReference type="ARBA" id="ARBA00022490"/>
    </source>
</evidence>
<comment type="catalytic activity">
    <reaction evidence="10">
        <text>L-aspartate 4-semialdehyde + pyruvate = (2S,4S)-4-hydroxy-2,3,4,5-tetrahydrodipicolinate + H2O + H(+)</text>
        <dbReference type="Rhea" id="RHEA:34171"/>
        <dbReference type="ChEBI" id="CHEBI:15361"/>
        <dbReference type="ChEBI" id="CHEBI:15377"/>
        <dbReference type="ChEBI" id="CHEBI:15378"/>
        <dbReference type="ChEBI" id="CHEBI:67139"/>
        <dbReference type="ChEBI" id="CHEBI:537519"/>
        <dbReference type="EC" id="4.3.3.7"/>
    </reaction>
</comment>
<comment type="function">
    <text evidence="1">Catalyzes the condensation of (S)-aspartate-beta-semialdehyde [(S)-ASA] and pyruvate to 4-hydroxy-tetrahydrodipicolinate (HTPA).</text>
</comment>
<dbReference type="PROSITE" id="PS00666">
    <property type="entry name" value="DHDPS_2"/>
    <property type="match status" value="1"/>
</dbReference>
<evidence type="ECO:0000256" key="3">
    <source>
        <dbReference type="ARBA" id="ARBA00012086"/>
    </source>
</evidence>